<feature type="domain" description="Response regulatory" evidence="12">
    <location>
        <begin position="3"/>
        <end position="120"/>
    </location>
</feature>
<dbReference type="PRINTS" id="PR00032">
    <property type="entry name" value="HTHARAC"/>
</dbReference>
<keyword evidence="4 10" id="KW-0597">Phosphoprotein</keyword>
<dbReference type="Pfam" id="PF00072">
    <property type="entry name" value="Response_reg"/>
    <property type="match status" value="1"/>
</dbReference>
<dbReference type="Gene3D" id="3.40.50.2300">
    <property type="match status" value="1"/>
</dbReference>
<accession>A0AAE3J7W6</accession>
<evidence type="ECO:0000256" key="8">
    <source>
        <dbReference type="ARBA" id="ARBA00023163"/>
    </source>
</evidence>
<evidence type="ECO:0000256" key="5">
    <source>
        <dbReference type="ARBA" id="ARBA00023012"/>
    </source>
</evidence>
<dbReference type="SUPFAM" id="SSF52172">
    <property type="entry name" value="CheY-like"/>
    <property type="match status" value="1"/>
</dbReference>
<keyword evidence="5" id="KW-0902">Two-component regulatory system</keyword>
<dbReference type="Proteomes" id="UP001197875">
    <property type="component" value="Unassembled WGS sequence"/>
</dbReference>
<sequence length="504" mass="59403">MYRILLVDDEKMELEALKNYIDWKTLGIDHVDTAKNGKAAYELVLDRQPDIVITDIQMPVMDGIDLAKKIYEWNRDIKIIFLTGYDDFAYVKEAFQVNAVNYILKPFSEESIAEVIHRAIKQIEKENLFQNSVDVMGKLLLQRLCTEEQTPEDRLLQELKQISGEKNDGRFGMVQFFQVFQKNLDRSMEKKLAEIETVWLDGSTLTFLIWGYVDFHDAAFRIQKILKDLTGKSYGGVWLKQSVEKEGLRAAWHQLKSWEKEIFYEEKGSLKPIQESFREPEGTGRKEYFRELESFKNQLEGLIRAGQDTEIGKLLAQAFTFFSEEKIEKEEVLQFLYRVSLKLERKIMPENREGKEKQRENQYENLRKCCCIEEARDYVDGILKIIEEKRNQQLGDCKSAYVVRKVQEYVRSHYSQSVTVEDMAAEIHFSANYIRTIFKEGTGQTILEYITNYRFEQACELLKNPKYKVKEVSMQVGYENVSYFCSIFTKRYGETPNEYRKKYL</sequence>
<evidence type="ECO:0000256" key="2">
    <source>
        <dbReference type="ARBA" id="ARBA00018672"/>
    </source>
</evidence>
<organism evidence="13 14">
    <name type="scientific">Fusicatenibacter faecihominis</name>
    <dbReference type="NCBI Taxonomy" id="2881276"/>
    <lineage>
        <taxon>Bacteria</taxon>
        <taxon>Bacillati</taxon>
        <taxon>Bacillota</taxon>
        <taxon>Clostridia</taxon>
        <taxon>Lachnospirales</taxon>
        <taxon>Lachnospiraceae</taxon>
        <taxon>Fusicatenibacter</taxon>
    </lineage>
</organism>
<dbReference type="GO" id="GO:0005737">
    <property type="term" value="C:cytoplasm"/>
    <property type="evidence" value="ECO:0007669"/>
    <property type="project" value="UniProtKB-SubCell"/>
</dbReference>
<dbReference type="GO" id="GO:0003700">
    <property type="term" value="F:DNA-binding transcription factor activity"/>
    <property type="evidence" value="ECO:0007669"/>
    <property type="project" value="InterPro"/>
</dbReference>
<evidence type="ECO:0000256" key="7">
    <source>
        <dbReference type="ARBA" id="ARBA00023125"/>
    </source>
</evidence>
<feature type="domain" description="HTH araC/xylS-type" evidence="11">
    <location>
        <begin position="404"/>
        <end position="502"/>
    </location>
</feature>
<dbReference type="InterPro" id="IPR011006">
    <property type="entry name" value="CheY-like_superfamily"/>
</dbReference>
<dbReference type="PROSITE" id="PS50110">
    <property type="entry name" value="RESPONSE_REGULATORY"/>
    <property type="match status" value="1"/>
</dbReference>
<name>A0AAE3J7W6_9FIRM</name>
<reference evidence="13 14" key="1">
    <citation type="submission" date="2021-10" db="EMBL/GenBank/DDBJ databases">
        <title>Anaerobic single-cell dispensing facilitates the cultivation of human gut bacteria.</title>
        <authorList>
            <person name="Afrizal A."/>
        </authorList>
    </citation>
    <scope>NUCLEOTIDE SEQUENCE [LARGE SCALE GENOMIC DNA]</scope>
    <source>
        <strain evidence="13 14">CLA-AA-H277</strain>
    </source>
</reference>
<dbReference type="InterPro" id="IPR018060">
    <property type="entry name" value="HTH_AraC"/>
</dbReference>
<dbReference type="Gene3D" id="1.10.10.60">
    <property type="entry name" value="Homeodomain-like"/>
    <property type="match status" value="2"/>
</dbReference>
<comment type="subcellular location">
    <subcellularLocation>
        <location evidence="1">Cytoplasm</location>
    </subcellularLocation>
</comment>
<proteinExistence type="predicted"/>
<dbReference type="SUPFAM" id="SSF46689">
    <property type="entry name" value="Homeodomain-like"/>
    <property type="match status" value="2"/>
</dbReference>
<evidence type="ECO:0000313" key="14">
    <source>
        <dbReference type="Proteomes" id="UP001197875"/>
    </source>
</evidence>
<dbReference type="PANTHER" id="PTHR42713">
    <property type="entry name" value="HISTIDINE KINASE-RELATED"/>
    <property type="match status" value="1"/>
</dbReference>
<evidence type="ECO:0000256" key="3">
    <source>
        <dbReference type="ARBA" id="ARBA00022490"/>
    </source>
</evidence>
<keyword evidence="3" id="KW-0963">Cytoplasm</keyword>
<evidence type="ECO:0000313" key="13">
    <source>
        <dbReference type="EMBL" id="MCC2190785.1"/>
    </source>
</evidence>
<dbReference type="InterPro" id="IPR051552">
    <property type="entry name" value="HptR"/>
</dbReference>
<evidence type="ECO:0000256" key="6">
    <source>
        <dbReference type="ARBA" id="ARBA00023015"/>
    </source>
</evidence>
<evidence type="ECO:0000259" key="12">
    <source>
        <dbReference type="PROSITE" id="PS50110"/>
    </source>
</evidence>
<keyword evidence="8" id="KW-0804">Transcription</keyword>
<dbReference type="PANTHER" id="PTHR42713:SF3">
    <property type="entry name" value="TRANSCRIPTIONAL REGULATORY PROTEIN HPTR"/>
    <property type="match status" value="1"/>
</dbReference>
<dbReference type="Pfam" id="PF12833">
    <property type="entry name" value="HTH_18"/>
    <property type="match status" value="1"/>
</dbReference>
<evidence type="ECO:0000256" key="10">
    <source>
        <dbReference type="PROSITE-ProRule" id="PRU00169"/>
    </source>
</evidence>
<gene>
    <name evidence="13" type="ORF">LKD71_13420</name>
</gene>
<dbReference type="InterPro" id="IPR009057">
    <property type="entry name" value="Homeodomain-like_sf"/>
</dbReference>
<keyword evidence="14" id="KW-1185">Reference proteome</keyword>
<dbReference type="GO" id="GO:0043565">
    <property type="term" value="F:sequence-specific DNA binding"/>
    <property type="evidence" value="ECO:0007669"/>
    <property type="project" value="InterPro"/>
</dbReference>
<dbReference type="EMBL" id="JAJEPR010000028">
    <property type="protein sequence ID" value="MCC2190785.1"/>
    <property type="molecule type" value="Genomic_DNA"/>
</dbReference>
<dbReference type="RefSeq" id="WP_227615856.1">
    <property type="nucleotide sequence ID" value="NZ_JAJEPR010000028.1"/>
</dbReference>
<dbReference type="PROSITE" id="PS01124">
    <property type="entry name" value="HTH_ARAC_FAMILY_2"/>
    <property type="match status" value="1"/>
</dbReference>
<dbReference type="GO" id="GO:0000160">
    <property type="term" value="P:phosphorelay signal transduction system"/>
    <property type="evidence" value="ECO:0007669"/>
    <property type="project" value="UniProtKB-KW"/>
</dbReference>
<protein>
    <recommendedName>
        <fullName evidence="2">Stage 0 sporulation protein A homolog</fullName>
    </recommendedName>
</protein>
<keyword evidence="6" id="KW-0805">Transcription regulation</keyword>
<feature type="modified residue" description="4-aspartylphosphate" evidence="10">
    <location>
        <position position="55"/>
    </location>
</feature>
<evidence type="ECO:0000256" key="1">
    <source>
        <dbReference type="ARBA" id="ARBA00004496"/>
    </source>
</evidence>
<comment type="function">
    <text evidence="9">May play the central regulatory role in sporulation. It may be an element of the effector pathway responsible for the activation of sporulation genes in response to nutritional stress. Spo0A may act in concert with spo0H (a sigma factor) to control the expression of some genes that are critical to the sporulation process.</text>
</comment>
<dbReference type="SMART" id="SM00342">
    <property type="entry name" value="HTH_ARAC"/>
    <property type="match status" value="1"/>
</dbReference>
<dbReference type="CDD" id="cd17536">
    <property type="entry name" value="REC_YesN-like"/>
    <property type="match status" value="1"/>
</dbReference>
<dbReference type="SMART" id="SM00448">
    <property type="entry name" value="REC"/>
    <property type="match status" value="1"/>
</dbReference>
<evidence type="ECO:0000259" key="11">
    <source>
        <dbReference type="PROSITE" id="PS01124"/>
    </source>
</evidence>
<dbReference type="InterPro" id="IPR001789">
    <property type="entry name" value="Sig_transdc_resp-reg_receiver"/>
</dbReference>
<dbReference type="InterPro" id="IPR020449">
    <property type="entry name" value="Tscrpt_reg_AraC-type_HTH"/>
</dbReference>
<evidence type="ECO:0000256" key="4">
    <source>
        <dbReference type="ARBA" id="ARBA00022553"/>
    </source>
</evidence>
<comment type="caution">
    <text evidence="13">The sequence shown here is derived from an EMBL/GenBank/DDBJ whole genome shotgun (WGS) entry which is preliminary data.</text>
</comment>
<keyword evidence="7" id="KW-0238">DNA-binding</keyword>
<dbReference type="AlphaFoldDB" id="A0AAE3J7W6"/>
<evidence type="ECO:0000256" key="9">
    <source>
        <dbReference type="ARBA" id="ARBA00024867"/>
    </source>
</evidence>